<evidence type="ECO:0000313" key="2">
    <source>
        <dbReference type="Proteomes" id="UP000000467"/>
    </source>
</evidence>
<proteinExistence type="predicted"/>
<dbReference type="GO" id="GO:0006508">
    <property type="term" value="P:proteolysis"/>
    <property type="evidence" value="ECO:0007669"/>
    <property type="project" value="UniProtKB-KW"/>
</dbReference>
<keyword evidence="2" id="KW-1185">Reference proteome</keyword>
<dbReference type="STRING" id="1089553.Tph_c28630"/>
<dbReference type="EC" id="3.4.-.-" evidence="1"/>
<dbReference type="eggNOG" id="ENOG502Z7P7">
    <property type="taxonomic scope" value="Bacteria"/>
</dbReference>
<dbReference type="NCBIfam" id="TIGR02855">
    <property type="entry name" value="spore_yabG"/>
    <property type="match status" value="1"/>
</dbReference>
<dbReference type="HOGENOM" id="CLU_083246_0_0_9"/>
<organism evidence="1 2">
    <name type="scientific">Thermacetogenium phaeum (strain ATCC BAA-254 / DSM 26808 / PB)</name>
    <dbReference type="NCBI Taxonomy" id="1089553"/>
    <lineage>
        <taxon>Bacteria</taxon>
        <taxon>Bacillati</taxon>
        <taxon>Bacillota</taxon>
        <taxon>Clostridia</taxon>
        <taxon>Thermoanaerobacterales</taxon>
        <taxon>Thermoanaerobacteraceae</taxon>
        <taxon>Thermacetogenium</taxon>
    </lineage>
</organism>
<keyword evidence="1" id="KW-0645">Protease</keyword>
<protein>
    <submittedName>
        <fullName evidence="1">Sporulation-specific protease YabG</fullName>
        <ecNumber evidence="1">3.4.-.-</ecNumber>
    </submittedName>
</protein>
<name>K4LJG5_THEPS</name>
<gene>
    <name evidence="1" type="primary">yabG</name>
    <name evidence="1" type="ordered locus">Tph_c28630</name>
</gene>
<accession>K4LJG5</accession>
<dbReference type="KEGG" id="tpz:Tph_c28630"/>
<dbReference type="PIRSF" id="PIRSF011575">
    <property type="entry name" value="YabG"/>
    <property type="match status" value="1"/>
</dbReference>
<dbReference type="GO" id="GO:0008233">
    <property type="term" value="F:peptidase activity"/>
    <property type="evidence" value="ECO:0007669"/>
    <property type="project" value="UniProtKB-KW"/>
</dbReference>
<sequence length="280" mass="31769">MVVRKSYKGDVLFRVAEIVKGEEGEFALLKGVFIRLCASAPLSDLEKKGVAEIIRQQSAFKKKKQQYIRVALSRQGRLREYNLQRGGRKGKYDFFELPGRVLHLDGDPQYCELCLKTYLRLGVPCRVLHVPEQEQPEAVRGYLQESMPDILVLTGHDAVKKGVRDYRKTDYYRNSQFFLAAVRRAREVEPDRDNLIIIAGGCQSHYEALIEAGANFASAPERVMIDVLDPVFIAERLAFTSIYEKVHLPDLLEQAALGVQSMGGIQTKGKLRLGLPRPRY</sequence>
<reference evidence="1 2" key="1">
    <citation type="journal article" date="2012" name="BMC Genomics">
        <title>Genome-guided analysis of physiological and morphological traits of the fermentative acetate oxidizer Thermacetogenium phaeum.</title>
        <authorList>
            <person name="Oehler D."/>
            <person name="Poehlein A."/>
            <person name="Leimbach A."/>
            <person name="Muller N."/>
            <person name="Daniel R."/>
            <person name="Gottschalk G."/>
            <person name="Schink B."/>
        </authorList>
    </citation>
    <scope>NUCLEOTIDE SEQUENCE [LARGE SCALE GENOMIC DNA]</scope>
    <source>
        <strain evidence="2">ATCC BAA-254 / DSM 26808 / PB</strain>
    </source>
</reference>
<evidence type="ECO:0000313" key="1">
    <source>
        <dbReference type="EMBL" id="AFV13028.1"/>
    </source>
</evidence>
<dbReference type="AlphaFoldDB" id="K4LJG5"/>
<dbReference type="Proteomes" id="UP000000467">
    <property type="component" value="Chromosome"/>
</dbReference>
<keyword evidence="1" id="KW-0378">Hydrolase</keyword>
<dbReference type="MEROPS" id="U57.001"/>
<dbReference type="InterPro" id="IPR008764">
    <property type="entry name" value="Peptidase_U57"/>
</dbReference>
<dbReference type="Pfam" id="PF05582">
    <property type="entry name" value="Peptidase_U57"/>
    <property type="match status" value="1"/>
</dbReference>
<dbReference type="EMBL" id="CP003732">
    <property type="protein sequence ID" value="AFV13028.1"/>
    <property type="molecule type" value="Genomic_DNA"/>
</dbReference>